<keyword evidence="9 15" id="KW-0547">Nucleotide-binding</keyword>
<accession>A0A6V7PT52</accession>
<organism evidence="18">
    <name type="scientific">Ananas comosus var. bracteatus</name>
    <name type="common">red pineapple</name>
    <dbReference type="NCBI Taxonomy" id="296719"/>
    <lineage>
        <taxon>Eukaryota</taxon>
        <taxon>Viridiplantae</taxon>
        <taxon>Streptophyta</taxon>
        <taxon>Embryophyta</taxon>
        <taxon>Tracheophyta</taxon>
        <taxon>Spermatophyta</taxon>
        <taxon>Magnoliopsida</taxon>
        <taxon>Liliopsida</taxon>
        <taxon>Poales</taxon>
        <taxon>Bromeliaceae</taxon>
        <taxon>Bromelioideae</taxon>
        <taxon>Ananas</taxon>
    </lineage>
</organism>
<keyword evidence="2" id="KW-0723">Serine/threonine-protein kinase</keyword>
<evidence type="ECO:0000256" key="6">
    <source>
        <dbReference type="ARBA" id="ARBA00022692"/>
    </source>
</evidence>
<dbReference type="PROSITE" id="PS50011">
    <property type="entry name" value="PROTEIN_KINASE_DOM"/>
    <property type="match status" value="1"/>
</dbReference>
<dbReference type="PANTHER" id="PTHR45631:SF204">
    <property type="entry name" value="OS01G0810800 PROTEIN"/>
    <property type="match status" value="1"/>
</dbReference>
<reference evidence="18" key="1">
    <citation type="submission" date="2020-07" db="EMBL/GenBank/DDBJ databases">
        <authorList>
            <person name="Lin J."/>
        </authorList>
    </citation>
    <scope>NUCLEOTIDE SEQUENCE</scope>
</reference>
<dbReference type="Gene3D" id="3.80.10.10">
    <property type="entry name" value="Ribonuclease Inhibitor"/>
    <property type="match status" value="1"/>
</dbReference>
<keyword evidence="6 16" id="KW-0812">Transmembrane</keyword>
<evidence type="ECO:0000256" key="15">
    <source>
        <dbReference type="PROSITE-ProRule" id="PRU10141"/>
    </source>
</evidence>
<dbReference type="InterPro" id="IPR017441">
    <property type="entry name" value="Protein_kinase_ATP_BS"/>
</dbReference>
<evidence type="ECO:0000256" key="13">
    <source>
        <dbReference type="ARBA" id="ARBA00023136"/>
    </source>
</evidence>
<protein>
    <recommendedName>
        <fullName evidence="17">Protein kinase domain-containing protein</fullName>
    </recommendedName>
</protein>
<dbReference type="GO" id="GO:0005886">
    <property type="term" value="C:plasma membrane"/>
    <property type="evidence" value="ECO:0007669"/>
    <property type="project" value="UniProtKB-SubCell"/>
</dbReference>
<dbReference type="InterPro" id="IPR001611">
    <property type="entry name" value="Leu-rich_rpt"/>
</dbReference>
<dbReference type="PROSITE" id="PS00108">
    <property type="entry name" value="PROTEIN_KINASE_ST"/>
    <property type="match status" value="1"/>
</dbReference>
<feature type="transmembrane region" description="Helical" evidence="16">
    <location>
        <begin position="158"/>
        <end position="180"/>
    </location>
</feature>
<dbReference type="InterPro" id="IPR001245">
    <property type="entry name" value="Ser-Thr/Tyr_kinase_cat_dom"/>
</dbReference>
<evidence type="ECO:0000256" key="5">
    <source>
        <dbReference type="ARBA" id="ARBA00022679"/>
    </source>
</evidence>
<evidence type="ECO:0000256" key="14">
    <source>
        <dbReference type="ARBA" id="ARBA00023170"/>
    </source>
</evidence>
<evidence type="ECO:0000256" key="10">
    <source>
        <dbReference type="ARBA" id="ARBA00022777"/>
    </source>
</evidence>
<evidence type="ECO:0000256" key="8">
    <source>
        <dbReference type="ARBA" id="ARBA00022737"/>
    </source>
</evidence>
<dbReference type="FunFam" id="3.30.200.20:FF:000394">
    <property type="entry name" value="Leucine-rich repeat receptor-like protein kinase"/>
    <property type="match status" value="1"/>
</dbReference>
<evidence type="ECO:0000256" key="1">
    <source>
        <dbReference type="ARBA" id="ARBA00004162"/>
    </source>
</evidence>
<dbReference type="InterPro" id="IPR008271">
    <property type="entry name" value="Ser/Thr_kinase_AS"/>
</dbReference>
<evidence type="ECO:0000313" key="18">
    <source>
        <dbReference type="EMBL" id="CAD1833961.1"/>
    </source>
</evidence>
<comment type="subcellular location">
    <subcellularLocation>
        <location evidence="1">Cell membrane</location>
        <topology evidence="1">Single-pass membrane protein</topology>
    </subcellularLocation>
</comment>
<dbReference type="GO" id="GO:0005524">
    <property type="term" value="F:ATP binding"/>
    <property type="evidence" value="ECO:0007669"/>
    <property type="project" value="UniProtKB-UniRule"/>
</dbReference>
<evidence type="ECO:0000256" key="3">
    <source>
        <dbReference type="ARBA" id="ARBA00022553"/>
    </source>
</evidence>
<dbReference type="PROSITE" id="PS00107">
    <property type="entry name" value="PROTEIN_KINASE_ATP"/>
    <property type="match status" value="1"/>
</dbReference>
<keyword evidence="8" id="KW-0677">Repeat</keyword>
<dbReference type="Pfam" id="PF07714">
    <property type="entry name" value="PK_Tyr_Ser-Thr"/>
    <property type="match status" value="1"/>
</dbReference>
<evidence type="ECO:0000256" key="16">
    <source>
        <dbReference type="SAM" id="Phobius"/>
    </source>
</evidence>
<evidence type="ECO:0000256" key="9">
    <source>
        <dbReference type="ARBA" id="ARBA00022741"/>
    </source>
</evidence>
<evidence type="ECO:0000256" key="4">
    <source>
        <dbReference type="ARBA" id="ARBA00022614"/>
    </source>
</evidence>
<dbReference type="EMBL" id="LR862152">
    <property type="protein sequence ID" value="CAD1833961.1"/>
    <property type="molecule type" value="Genomic_DNA"/>
</dbReference>
<evidence type="ECO:0000256" key="2">
    <source>
        <dbReference type="ARBA" id="ARBA00022527"/>
    </source>
</evidence>
<keyword evidence="14" id="KW-0675">Receptor</keyword>
<keyword evidence="12 16" id="KW-1133">Transmembrane helix</keyword>
<keyword evidence="5" id="KW-0808">Transferase</keyword>
<dbReference type="SMART" id="SM00220">
    <property type="entry name" value="S_TKc"/>
    <property type="match status" value="1"/>
</dbReference>
<proteinExistence type="predicted"/>
<dbReference type="Pfam" id="PF13855">
    <property type="entry name" value="LRR_8"/>
    <property type="match status" value="1"/>
</dbReference>
<dbReference type="FunFam" id="3.80.10.10:FF:000129">
    <property type="entry name" value="Leucine-rich repeat receptor-like kinase"/>
    <property type="match status" value="1"/>
</dbReference>
<evidence type="ECO:0000259" key="17">
    <source>
        <dbReference type="PROSITE" id="PS50011"/>
    </source>
</evidence>
<evidence type="ECO:0000256" key="7">
    <source>
        <dbReference type="ARBA" id="ARBA00022729"/>
    </source>
</evidence>
<dbReference type="Gene3D" id="1.10.510.10">
    <property type="entry name" value="Transferase(Phosphotransferase) domain 1"/>
    <property type="match status" value="1"/>
</dbReference>
<dbReference type="SUPFAM" id="SSF56112">
    <property type="entry name" value="Protein kinase-like (PK-like)"/>
    <property type="match status" value="1"/>
</dbReference>
<dbReference type="AlphaFoldDB" id="A0A6V7PT52"/>
<name>A0A6V7PT52_ANACO</name>
<evidence type="ECO:0000256" key="12">
    <source>
        <dbReference type="ARBA" id="ARBA00022989"/>
    </source>
</evidence>
<keyword evidence="10" id="KW-0418">Kinase</keyword>
<keyword evidence="7" id="KW-0732">Signal</keyword>
<keyword evidence="3" id="KW-0597">Phosphoprotein</keyword>
<dbReference type="InterPro" id="IPR000719">
    <property type="entry name" value="Prot_kinase_dom"/>
</dbReference>
<keyword evidence="11 15" id="KW-0067">ATP-binding</keyword>
<feature type="binding site" evidence="15">
    <location>
        <position position="257"/>
    </location>
    <ligand>
        <name>ATP</name>
        <dbReference type="ChEBI" id="CHEBI:30616"/>
    </ligand>
</feature>
<dbReference type="PANTHER" id="PTHR45631">
    <property type="entry name" value="OS07G0107800 PROTEIN-RELATED"/>
    <property type="match status" value="1"/>
</dbReference>
<dbReference type="FunFam" id="1.10.510.10:FF:000146">
    <property type="entry name" value="LRR receptor-like serine/threonine-protein kinase IOS1"/>
    <property type="match status" value="1"/>
</dbReference>
<dbReference type="InterPro" id="IPR032675">
    <property type="entry name" value="LRR_dom_sf"/>
</dbReference>
<dbReference type="InterPro" id="IPR011009">
    <property type="entry name" value="Kinase-like_dom_sf"/>
</dbReference>
<keyword evidence="4" id="KW-0433">Leucine-rich repeat</keyword>
<dbReference type="GO" id="GO:0004674">
    <property type="term" value="F:protein serine/threonine kinase activity"/>
    <property type="evidence" value="ECO:0007669"/>
    <property type="project" value="UniProtKB-KW"/>
</dbReference>
<feature type="domain" description="Protein kinase" evidence="17">
    <location>
        <begin position="229"/>
        <end position="502"/>
    </location>
</feature>
<keyword evidence="13 16" id="KW-0472">Membrane</keyword>
<sequence length="539" mass="58820">MTCAMALDAIMAIKAQYHVKKNWMGDPCNPTKYVWDGLSCIYTVDSSRITFVNLSSSGLTGRIYDSFSTLQAIKYLDLSYNNLTGEIPDFLANLSSLQVLNLTGNNFTGPVPDALVKKADAGLLVLRVDNKTAPCSGISCGNNNTAPCGGISCGKTKIIIVVSVIPVALLAVVVFTLWIMCRKKQGLNVSATQHVEAVRQQKVDSEDRRVHINIEHRQFTYLQLENMTNKFARVIGRGGFGVVYHGYLDDGTEVAVKICSLVSLQGTKQFLAEAKSLTHVYHKNLVSLVGYCQDGDKLALIYEYLPLGSLHDHLRGKAGVAKALNWEVRLHIALEAAQGLDYLHTGCKIVHRDVKSSNILLSENLEAKISDFGLSKVFGGDANTSLMSICGTPGYMDPESSKSLTLNEKSDVYSFGVVLLEIITGEHPILQGQGKENVHIVKRVSKSLSKGNINEIVDARLRGEYSANSMWKVVDLAMRCTTEASIERPTMAEVVVQLNESLAMETARVRSKNVHGEILDVSQDSAFGFSSHSVGPSAR</sequence>
<evidence type="ECO:0000256" key="11">
    <source>
        <dbReference type="ARBA" id="ARBA00022840"/>
    </source>
</evidence>
<dbReference type="Gene3D" id="3.30.200.20">
    <property type="entry name" value="Phosphorylase Kinase, domain 1"/>
    <property type="match status" value="1"/>
</dbReference>
<gene>
    <name evidence="18" type="ORF">CB5_LOCUS17172</name>
</gene>
<dbReference type="SUPFAM" id="SSF52058">
    <property type="entry name" value="L domain-like"/>
    <property type="match status" value="1"/>
</dbReference>